<feature type="transmembrane region" description="Helical" evidence="9">
    <location>
        <begin position="161"/>
        <end position="182"/>
    </location>
</feature>
<protein>
    <submittedName>
        <fullName evidence="11">Drug resistance transporter, EmrB/QacA subfamily</fullName>
    </submittedName>
</protein>
<keyword evidence="6 9" id="KW-1133">Transmembrane helix</keyword>
<feature type="transmembrane region" description="Helical" evidence="9">
    <location>
        <begin position="334"/>
        <end position="352"/>
    </location>
</feature>
<evidence type="ECO:0000256" key="7">
    <source>
        <dbReference type="ARBA" id="ARBA00023136"/>
    </source>
</evidence>
<dbReference type="AlphaFoldDB" id="A0A1G7QNX1"/>
<evidence type="ECO:0000256" key="2">
    <source>
        <dbReference type="ARBA" id="ARBA00007520"/>
    </source>
</evidence>
<dbReference type="Gene3D" id="1.20.1250.20">
    <property type="entry name" value="MFS general substrate transporter like domains"/>
    <property type="match status" value="1"/>
</dbReference>
<feature type="transmembrane region" description="Helical" evidence="9">
    <location>
        <begin position="515"/>
        <end position="534"/>
    </location>
</feature>
<evidence type="ECO:0000256" key="5">
    <source>
        <dbReference type="ARBA" id="ARBA00022692"/>
    </source>
</evidence>
<evidence type="ECO:0000313" key="12">
    <source>
        <dbReference type="Proteomes" id="UP000198863"/>
    </source>
</evidence>
<feature type="compositionally biased region" description="Basic and acidic residues" evidence="8">
    <location>
        <begin position="602"/>
        <end position="621"/>
    </location>
</feature>
<dbReference type="PANTHER" id="PTHR23501">
    <property type="entry name" value="MAJOR FACILITATOR SUPERFAMILY"/>
    <property type="match status" value="1"/>
</dbReference>
<dbReference type="CDD" id="cd17502">
    <property type="entry name" value="MFS_Azr1_MDR_like"/>
    <property type="match status" value="1"/>
</dbReference>
<name>A0A1G7QNX1_9ACTN</name>
<reference evidence="12" key="1">
    <citation type="submission" date="2016-10" db="EMBL/GenBank/DDBJ databases">
        <authorList>
            <person name="Varghese N."/>
            <person name="Submissions S."/>
        </authorList>
    </citation>
    <scope>NUCLEOTIDE SEQUENCE [LARGE SCALE GENOMIC DNA]</scope>
    <source>
        <strain evidence="12">DSM 44526</strain>
    </source>
</reference>
<feature type="transmembrane region" description="Helical" evidence="9">
    <location>
        <begin position="432"/>
        <end position="450"/>
    </location>
</feature>
<feature type="compositionally biased region" description="Basic and acidic residues" evidence="8">
    <location>
        <begin position="1"/>
        <end position="16"/>
    </location>
</feature>
<dbReference type="Gene3D" id="1.20.1720.10">
    <property type="entry name" value="Multidrug resistance protein D"/>
    <property type="match status" value="1"/>
</dbReference>
<dbReference type="PRINTS" id="PR01036">
    <property type="entry name" value="TCRTETB"/>
</dbReference>
<feature type="transmembrane region" description="Helical" evidence="9">
    <location>
        <begin position="386"/>
        <end position="411"/>
    </location>
</feature>
<evidence type="ECO:0000313" key="11">
    <source>
        <dbReference type="EMBL" id="SDG00188.1"/>
    </source>
</evidence>
<dbReference type="RefSeq" id="WP_091060988.1">
    <property type="nucleotide sequence ID" value="NZ_FNCF01000002.1"/>
</dbReference>
<dbReference type="InterPro" id="IPR020846">
    <property type="entry name" value="MFS_dom"/>
</dbReference>
<dbReference type="PROSITE" id="PS50850">
    <property type="entry name" value="MFS"/>
    <property type="match status" value="1"/>
</dbReference>
<dbReference type="InterPro" id="IPR036259">
    <property type="entry name" value="MFS_trans_sf"/>
</dbReference>
<feature type="domain" description="Major facilitator superfamily (MFS) profile" evidence="10">
    <location>
        <begin position="35"/>
        <end position="538"/>
    </location>
</feature>
<keyword evidence="12" id="KW-1185">Reference proteome</keyword>
<organism evidence="11 12">
    <name type="scientific">Klenkia brasiliensis</name>
    <dbReference type="NCBI Taxonomy" id="333142"/>
    <lineage>
        <taxon>Bacteria</taxon>
        <taxon>Bacillati</taxon>
        <taxon>Actinomycetota</taxon>
        <taxon>Actinomycetes</taxon>
        <taxon>Geodermatophilales</taxon>
        <taxon>Geodermatophilaceae</taxon>
        <taxon>Klenkia</taxon>
    </lineage>
</organism>
<dbReference type="GO" id="GO:0022857">
    <property type="term" value="F:transmembrane transporter activity"/>
    <property type="evidence" value="ECO:0007669"/>
    <property type="project" value="InterPro"/>
</dbReference>
<evidence type="ECO:0000256" key="9">
    <source>
        <dbReference type="SAM" id="Phobius"/>
    </source>
</evidence>
<feature type="region of interest" description="Disordered" evidence="8">
    <location>
        <begin position="1"/>
        <end position="22"/>
    </location>
</feature>
<gene>
    <name evidence="11" type="ORF">SAMN05660324_1559</name>
</gene>
<feature type="transmembrane region" description="Helical" evidence="9">
    <location>
        <begin position="69"/>
        <end position="88"/>
    </location>
</feature>
<accession>A0A1G7QNX1</accession>
<evidence type="ECO:0000256" key="6">
    <source>
        <dbReference type="ARBA" id="ARBA00022989"/>
    </source>
</evidence>
<comment type="similarity">
    <text evidence="2">Belongs to the major facilitator superfamily. TCR/Tet family.</text>
</comment>
<dbReference type="NCBIfam" id="TIGR00711">
    <property type="entry name" value="efflux_EmrB"/>
    <property type="match status" value="1"/>
</dbReference>
<dbReference type="EMBL" id="FNCF01000002">
    <property type="protein sequence ID" value="SDG00188.1"/>
    <property type="molecule type" value="Genomic_DNA"/>
</dbReference>
<feature type="compositionally biased region" description="Low complexity" evidence="8">
    <location>
        <begin position="571"/>
        <end position="589"/>
    </location>
</feature>
<sequence>MTQTTDRAESSADRRAAASAPGADGTFTHRQIITILVGLLLGMFLAALDQTVVSTAIRTIADDLQGYDLQAWATTAFLITSTIATPLYGKLSDIYGRRPFFLFAIAVFVVGSALCGISTSMYELAAWRAVQGIGAGGLMSLALAIIADIVPPRERSKYQGYFMAVFGTSSVLGPVIGGALAGQESILGLSGWRWIFWVNVPLGILALAVVFKNLHLPHTRQSRRIDYPGAITLVAFLVPLLIVAEQGRTWGWGSTSAVVCYAIGAVGFVAFVLAERAYRDDALLPLRMFTNRTFSVSAVSSIVVGMGMFGGLLLLPQYLQIVHGSSATEAGLQMIPLVLGIMTGAMSSGIVIGKTGKYKKFPLIGLVLMIGALVSLSFVVGADTNYWVMVPFMLAMGVGLGFNFQPIILAVQNAVSPREIGVATSSVTFFRQMGGTLGTAIFLSVLFSSLPTNIGNAYADAQSSAAFQQAAQANPDQLQQLQGAGSDLADTSFVQRLDPTLALPFKDGFATSIDFVFLLAAAALVVGFVVLFWLPQVALRNQSGVQARQSGAAEGAPTADAPTEQPATVAANAAGAAAPTSVAPTSATTDTGRHAVVTDQPAGRHEDVDADHGRHEGDDGRPTGLDSIPADHLPAGRPKD</sequence>
<dbReference type="InterPro" id="IPR011701">
    <property type="entry name" value="MFS"/>
</dbReference>
<feature type="transmembrane region" description="Helical" evidence="9">
    <location>
        <begin position="250"/>
        <end position="273"/>
    </location>
</feature>
<keyword evidence="3" id="KW-0813">Transport</keyword>
<feature type="transmembrane region" description="Helical" evidence="9">
    <location>
        <begin position="361"/>
        <end position="380"/>
    </location>
</feature>
<evidence type="ECO:0000256" key="8">
    <source>
        <dbReference type="SAM" id="MobiDB-lite"/>
    </source>
</evidence>
<keyword evidence="4" id="KW-1003">Cell membrane</keyword>
<keyword evidence="7 9" id="KW-0472">Membrane</keyword>
<feature type="transmembrane region" description="Helical" evidence="9">
    <location>
        <begin position="294"/>
        <end position="314"/>
    </location>
</feature>
<dbReference type="GO" id="GO:0005886">
    <property type="term" value="C:plasma membrane"/>
    <property type="evidence" value="ECO:0007669"/>
    <property type="project" value="UniProtKB-SubCell"/>
</dbReference>
<dbReference type="InterPro" id="IPR004638">
    <property type="entry name" value="EmrB-like"/>
</dbReference>
<evidence type="ECO:0000256" key="3">
    <source>
        <dbReference type="ARBA" id="ARBA00022448"/>
    </source>
</evidence>
<evidence type="ECO:0000256" key="4">
    <source>
        <dbReference type="ARBA" id="ARBA00022475"/>
    </source>
</evidence>
<feature type="transmembrane region" description="Helical" evidence="9">
    <location>
        <begin position="128"/>
        <end position="149"/>
    </location>
</feature>
<dbReference type="OrthoDB" id="7375466at2"/>
<keyword evidence="5 9" id="KW-0812">Transmembrane</keyword>
<feature type="transmembrane region" description="Helical" evidence="9">
    <location>
        <begin position="226"/>
        <end position="244"/>
    </location>
</feature>
<evidence type="ECO:0000259" key="10">
    <source>
        <dbReference type="PROSITE" id="PS50850"/>
    </source>
</evidence>
<evidence type="ECO:0000256" key="1">
    <source>
        <dbReference type="ARBA" id="ARBA00004651"/>
    </source>
</evidence>
<dbReference type="SUPFAM" id="SSF103473">
    <property type="entry name" value="MFS general substrate transporter"/>
    <property type="match status" value="1"/>
</dbReference>
<feature type="transmembrane region" description="Helical" evidence="9">
    <location>
        <begin position="32"/>
        <end position="57"/>
    </location>
</feature>
<feature type="transmembrane region" description="Helical" evidence="9">
    <location>
        <begin position="194"/>
        <end position="214"/>
    </location>
</feature>
<dbReference type="Pfam" id="PF07690">
    <property type="entry name" value="MFS_1"/>
    <property type="match status" value="1"/>
</dbReference>
<proteinExistence type="inferred from homology"/>
<dbReference type="PANTHER" id="PTHR23501:SF197">
    <property type="entry name" value="COMD"/>
    <property type="match status" value="1"/>
</dbReference>
<dbReference type="FunFam" id="1.20.1720.10:FF:000004">
    <property type="entry name" value="EmrB/QacA family drug resistance transporter"/>
    <property type="match status" value="1"/>
</dbReference>
<feature type="transmembrane region" description="Helical" evidence="9">
    <location>
        <begin position="100"/>
        <end position="122"/>
    </location>
</feature>
<feature type="region of interest" description="Disordered" evidence="8">
    <location>
        <begin position="571"/>
        <end position="640"/>
    </location>
</feature>
<dbReference type="Proteomes" id="UP000198863">
    <property type="component" value="Unassembled WGS sequence"/>
</dbReference>
<comment type="subcellular location">
    <subcellularLocation>
        <location evidence="1">Cell membrane</location>
        <topology evidence="1">Multi-pass membrane protein</topology>
    </subcellularLocation>
</comment>